<evidence type="ECO:0000256" key="8">
    <source>
        <dbReference type="PIRSR" id="PIRSR602481-2"/>
    </source>
</evidence>
<gene>
    <name evidence="9" type="ORF">IFK94_02850</name>
</gene>
<dbReference type="GO" id="GO:1900376">
    <property type="term" value="P:regulation of secondary metabolite biosynthetic process"/>
    <property type="evidence" value="ECO:0007669"/>
    <property type="project" value="TreeGrafter"/>
</dbReference>
<dbReference type="GO" id="GO:0000976">
    <property type="term" value="F:transcription cis-regulatory region binding"/>
    <property type="evidence" value="ECO:0007669"/>
    <property type="project" value="TreeGrafter"/>
</dbReference>
<keyword evidence="2" id="KW-0678">Repressor</keyword>
<keyword evidence="7" id="KW-0479">Metal-binding</keyword>
<name>A0A8J6Y0I8_9BACT</name>
<dbReference type="InterPro" id="IPR002481">
    <property type="entry name" value="FUR"/>
</dbReference>
<protein>
    <submittedName>
        <fullName evidence="9">Transcriptional repressor</fullName>
    </submittedName>
</protein>
<comment type="similarity">
    <text evidence="1">Belongs to the Fur family.</text>
</comment>
<dbReference type="InterPro" id="IPR036390">
    <property type="entry name" value="WH_DNA-bd_sf"/>
</dbReference>
<dbReference type="SUPFAM" id="SSF46785">
    <property type="entry name" value="Winged helix' DNA-binding domain"/>
    <property type="match status" value="1"/>
</dbReference>
<accession>A0A8J6Y0I8</accession>
<evidence type="ECO:0000256" key="3">
    <source>
        <dbReference type="ARBA" id="ARBA00022833"/>
    </source>
</evidence>
<evidence type="ECO:0000256" key="1">
    <source>
        <dbReference type="ARBA" id="ARBA00007957"/>
    </source>
</evidence>
<feature type="binding site" evidence="8">
    <location>
        <position position="117"/>
    </location>
    <ligand>
        <name>Fe cation</name>
        <dbReference type="ChEBI" id="CHEBI:24875"/>
    </ligand>
</feature>
<dbReference type="GO" id="GO:0008270">
    <property type="term" value="F:zinc ion binding"/>
    <property type="evidence" value="ECO:0007669"/>
    <property type="project" value="TreeGrafter"/>
</dbReference>
<dbReference type="Proteomes" id="UP000648239">
    <property type="component" value="Unassembled WGS sequence"/>
</dbReference>
<keyword evidence="6" id="KW-0804">Transcription</keyword>
<dbReference type="PANTHER" id="PTHR33202:SF7">
    <property type="entry name" value="FERRIC UPTAKE REGULATION PROTEIN"/>
    <property type="match status" value="1"/>
</dbReference>
<evidence type="ECO:0000313" key="10">
    <source>
        <dbReference type="Proteomes" id="UP000648239"/>
    </source>
</evidence>
<keyword evidence="8" id="KW-0408">Iron</keyword>
<dbReference type="CDD" id="cd07153">
    <property type="entry name" value="Fur_like"/>
    <property type="match status" value="1"/>
</dbReference>
<keyword evidence="4" id="KW-0805">Transcription regulation</keyword>
<keyword evidence="5" id="KW-0238">DNA-binding</keyword>
<feature type="binding site" evidence="7">
    <location>
        <position position="145"/>
    </location>
    <ligand>
        <name>Zn(2+)</name>
        <dbReference type="ChEBI" id="CHEBI:29105"/>
    </ligand>
</feature>
<comment type="caution">
    <text evidence="9">The sequence shown here is derived from an EMBL/GenBank/DDBJ whole genome shotgun (WGS) entry which is preliminary data.</text>
</comment>
<feature type="binding site" evidence="7">
    <location>
        <position position="142"/>
    </location>
    <ligand>
        <name>Zn(2+)</name>
        <dbReference type="ChEBI" id="CHEBI:29105"/>
    </ligand>
</feature>
<evidence type="ECO:0000256" key="6">
    <source>
        <dbReference type="ARBA" id="ARBA00023163"/>
    </source>
</evidence>
<dbReference type="Pfam" id="PF01475">
    <property type="entry name" value="FUR"/>
    <property type="match status" value="1"/>
</dbReference>
<dbReference type="GO" id="GO:0003700">
    <property type="term" value="F:DNA-binding transcription factor activity"/>
    <property type="evidence" value="ECO:0007669"/>
    <property type="project" value="InterPro"/>
</dbReference>
<sequence>MITQKEPGESLMERMRAQGVRITPQRALIAELLENARDHLDADSVYRLARRTDRGIHRATVYRTLATLKRLRLIDELDLMHVEGERHFYEVRPSTLHIHLVCLSCGSVQEPEGRFWESMKGKVFRETGFKPEIVRLEMGGRCSKCRTGKKKATKVRGN</sequence>
<comment type="cofactor">
    <cofactor evidence="8">
        <name>Mn(2+)</name>
        <dbReference type="ChEBI" id="CHEBI:29035"/>
    </cofactor>
    <cofactor evidence="8">
        <name>Fe(2+)</name>
        <dbReference type="ChEBI" id="CHEBI:29033"/>
    </cofactor>
    <text evidence="8">Binds 1 Mn(2+) or Fe(2+) ion per subunit.</text>
</comment>
<dbReference type="PANTHER" id="PTHR33202">
    <property type="entry name" value="ZINC UPTAKE REGULATION PROTEIN"/>
    <property type="match status" value="1"/>
</dbReference>
<dbReference type="GO" id="GO:0045892">
    <property type="term" value="P:negative regulation of DNA-templated transcription"/>
    <property type="evidence" value="ECO:0007669"/>
    <property type="project" value="TreeGrafter"/>
</dbReference>
<dbReference type="AlphaFoldDB" id="A0A8J6Y0I8"/>
<dbReference type="Gene3D" id="1.10.10.10">
    <property type="entry name" value="Winged helix-like DNA-binding domain superfamily/Winged helix DNA-binding domain"/>
    <property type="match status" value="1"/>
</dbReference>
<evidence type="ECO:0000256" key="2">
    <source>
        <dbReference type="ARBA" id="ARBA00022491"/>
    </source>
</evidence>
<evidence type="ECO:0000256" key="4">
    <source>
        <dbReference type="ARBA" id="ARBA00023015"/>
    </source>
</evidence>
<dbReference type="Gene3D" id="3.30.1490.190">
    <property type="match status" value="1"/>
</dbReference>
<organism evidence="9 10">
    <name type="scientific">Candidatus Polarisedimenticola svalbardensis</name>
    <dbReference type="NCBI Taxonomy" id="2886004"/>
    <lineage>
        <taxon>Bacteria</taxon>
        <taxon>Pseudomonadati</taxon>
        <taxon>Acidobacteriota</taxon>
        <taxon>Candidatus Polarisedimenticolia</taxon>
        <taxon>Candidatus Polarisedimenticolales</taxon>
        <taxon>Candidatus Polarisedimenticolaceae</taxon>
        <taxon>Candidatus Polarisedimenticola</taxon>
    </lineage>
</organism>
<evidence type="ECO:0000256" key="7">
    <source>
        <dbReference type="PIRSR" id="PIRSR602481-1"/>
    </source>
</evidence>
<feature type="binding site" evidence="7">
    <location>
        <position position="105"/>
    </location>
    <ligand>
        <name>Zn(2+)</name>
        <dbReference type="ChEBI" id="CHEBI:29105"/>
    </ligand>
</feature>
<proteinExistence type="inferred from homology"/>
<evidence type="ECO:0000313" key="9">
    <source>
        <dbReference type="EMBL" id="MBD3867039.1"/>
    </source>
</evidence>
<comment type="cofactor">
    <cofactor evidence="7">
        <name>Zn(2+)</name>
        <dbReference type="ChEBI" id="CHEBI:29105"/>
    </cofactor>
    <text evidence="7">Binds 1 zinc ion per subunit.</text>
</comment>
<dbReference type="EMBL" id="JACXWD010000005">
    <property type="protein sequence ID" value="MBD3867039.1"/>
    <property type="molecule type" value="Genomic_DNA"/>
</dbReference>
<feature type="binding site" evidence="7">
    <location>
        <position position="102"/>
    </location>
    <ligand>
        <name>Zn(2+)</name>
        <dbReference type="ChEBI" id="CHEBI:29105"/>
    </ligand>
</feature>
<dbReference type="InterPro" id="IPR043135">
    <property type="entry name" value="Fur_C"/>
</dbReference>
<evidence type="ECO:0000256" key="5">
    <source>
        <dbReference type="ARBA" id="ARBA00023125"/>
    </source>
</evidence>
<reference evidence="9 10" key="1">
    <citation type="submission" date="2020-08" db="EMBL/GenBank/DDBJ databases">
        <title>Acidobacteriota in marine sediments use diverse sulfur dissimilation pathways.</title>
        <authorList>
            <person name="Wasmund K."/>
        </authorList>
    </citation>
    <scope>NUCLEOTIDE SEQUENCE [LARGE SCALE GENOMIC DNA]</scope>
    <source>
        <strain evidence="9">MAG AM4</strain>
    </source>
</reference>
<keyword evidence="3 7" id="KW-0862">Zinc</keyword>
<dbReference type="InterPro" id="IPR036388">
    <property type="entry name" value="WH-like_DNA-bd_sf"/>
</dbReference>